<dbReference type="Pfam" id="PF01081">
    <property type="entry name" value="Aldolase"/>
    <property type="match status" value="1"/>
</dbReference>
<dbReference type="AlphaFoldDB" id="A0A4R4X8S6"/>
<keyword evidence="4" id="KW-0456">Lyase</keyword>
<evidence type="ECO:0000313" key="7">
    <source>
        <dbReference type="Proteomes" id="UP000295172"/>
    </source>
</evidence>
<organism evidence="6 7">
    <name type="scientific">Kribbella turkmenica</name>
    <dbReference type="NCBI Taxonomy" id="2530375"/>
    <lineage>
        <taxon>Bacteria</taxon>
        <taxon>Bacillati</taxon>
        <taxon>Actinomycetota</taxon>
        <taxon>Actinomycetes</taxon>
        <taxon>Propionibacteriales</taxon>
        <taxon>Kribbellaceae</taxon>
        <taxon>Kribbella</taxon>
    </lineage>
</organism>
<evidence type="ECO:0000256" key="5">
    <source>
        <dbReference type="ARBA" id="ARBA00023277"/>
    </source>
</evidence>
<dbReference type="PANTHER" id="PTHR30246">
    <property type="entry name" value="2-KETO-3-DEOXY-6-PHOSPHOGLUCONATE ALDOLASE"/>
    <property type="match status" value="1"/>
</dbReference>
<protein>
    <submittedName>
        <fullName evidence="6">Bifunctional 4-hydroxy-2-oxoglutarate aldolase/2-dehydro-3-deoxy-phosphogluconate aldolase</fullName>
    </submittedName>
</protein>
<dbReference type="GO" id="GO:0016829">
    <property type="term" value="F:lyase activity"/>
    <property type="evidence" value="ECO:0007669"/>
    <property type="project" value="UniProtKB-KW"/>
</dbReference>
<gene>
    <name evidence="6" type="ORF">E1218_12210</name>
</gene>
<dbReference type="Gene3D" id="3.20.20.70">
    <property type="entry name" value="Aldolase class I"/>
    <property type="match status" value="1"/>
</dbReference>
<sequence>MDLLEALGQQRVLAIIRADGPELALSCLRTLVAAGVTALEISLTTPGGITAIKAAQSEFGPEVLLGAGTVMTTEEADEVAAAGAAFAVTPGITKGARRIVDHGVPLLCGALTPTEVIAALDLGAVAVKIFPARLLGPSYLAELRAPLPGASFIAVGGVDAESAPQYLRAGALAAGIGSTLLADAGSGGDLAALTQRAERLLKAVGDA</sequence>
<accession>A0A4R4X8S6</accession>
<dbReference type="PANTHER" id="PTHR30246:SF1">
    <property type="entry name" value="2-DEHYDRO-3-DEOXY-6-PHOSPHOGALACTONATE ALDOLASE-RELATED"/>
    <property type="match status" value="1"/>
</dbReference>
<evidence type="ECO:0000256" key="4">
    <source>
        <dbReference type="ARBA" id="ARBA00023239"/>
    </source>
</evidence>
<evidence type="ECO:0000256" key="2">
    <source>
        <dbReference type="ARBA" id="ARBA00006906"/>
    </source>
</evidence>
<dbReference type="InterPro" id="IPR000887">
    <property type="entry name" value="Aldlse_KDPG_KHG"/>
</dbReference>
<name>A0A4R4X8S6_9ACTN</name>
<dbReference type="CDD" id="cd00452">
    <property type="entry name" value="KDPG_aldolase"/>
    <property type="match status" value="1"/>
</dbReference>
<dbReference type="EMBL" id="SMKR01000042">
    <property type="protein sequence ID" value="TDD26815.1"/>
    <property type="molecule type" value="Genomic_DNA"/>
</dbReference>
<proteinExistence type="inferred from homology"/>
<reference evidence="6 7" key="1">
    <citation type="submission" date="2019-02" db="EMBL/GenBank/DDBJ databases">
        <title>Draft genome sequences of novel Actinobacteria.</title>
        <authorList>
            <person name="Sahin N."/>
            <person name="Ay H."/>
            <person name="Saygin H."/>
        </authorList>
    </citation>
    <scope>NUCLEOTIDE SEQUENCE [LARGE SCALE GENOMIC DNA]</scope>
    <source>
        <strain evidence="6 7">16K104</strain>
    </source>
</reference>
<evidence type="ECO:0000313" key="6">
    <source>
        <dbReference type="EMBL" id="TDD26815.1"/>
    </source>
</evidence>
<dbReference type="OrthoDB" id="9805177at2"/>
<comment type="pathway">
    <text evidence="1">Carbohydrate acid metabolism.</text>
</comment>
<dbReference type="RefSeq" id="WP_132319403.1">
    <property type="nucleotide sequence ID" value="NZ_SMKR01000042.1"/>
</dbReference>
<comment type="subunit">
    <text evidence="3">Homotrimer.</text>
</comment>
<dbReference type="SUPFAM" id="SSF51569">
    <property type="entry name" value="Aldolase"/>
    <property type="match status" value="1"/>
</dbReference>
<evidence type="ECO:0000256" key="1">
    <source>
        <dbReference type="ARBA" id="ARBA00004761"/>
    </source>
</evidence>
<comment type="similarity">
    <text evidence="2">Belongs to the KHG/KDPG aldolase family.</text>
</comment>
<evidence type="ECO:0000256" key="3">
    <source>
        <dbReference type="ARBA" id="ARBA00011233"/>
    </source>
</evidence>
<keyword evidence="5" id="KW-0119">Carbohydrate metabolism</keyword>
<dbReference type="Proteomes" id="UP000295172">
    <property type="component" value="Unassembled WGS sequence"/>
</dbReference>
<keyword evidence="7" id="KW-1185">Reference proteome</keyword>
<comment type="caution">
    <text evidence="6">The sequence shown here is derived from an EMBL/GenBank/DDBJ whole genome shotgun (WGS) entry which is preliminary data.</text>
</comment>
<dbReference type="InterPro" id="IPR013785">
    <property type="entry name" value="Aldolase_TIM"/>
</dbReference>